<evidence type="ECO:0000256" key="6">
    <source>
        <dbReference type="RuleBase" id="RU363041"/>
    </source>
</evidence>
<evidence type="ECO:0000256" key="1">
    <source>
        <dbReference type="ARBA" id="ARBA00004141"/>
    </source>
</evidence>
<feature type="transmembrane region" description="Helical" evidence="6">
    <location>
        <begin position="40"/>
        <end position="57"/>
    </location>
</feature>
<dbReference type="EMBL" id="UGUS01000002">
    <property type="protein sequence ID" value="SUD28437.1"/>
    <property type="molecule type" value="Genomic_DNA"/>
</dbReference>
<comment type="similarity">
    <text evidence="2 6">Belongs to the 4-toluene sulfonate uptake permease (TSUP) (TC 2.A.102) family.</text>
</comment>
<dbReference type="RefSeq" id="WP_023109124.1">
    <property type="nucleotide sequence ID" value="NZ_UGUS01000002.1"/>
</dbReference>
<accession>A0A379I775</accession>
<organism evidence="7 8">
    <name type="scientific">Pseudomonas fluorescens</name>
    <dbReference type="NCBI Taxonomy" id="294"/>
    <lineage>
        <taxon>Bacteria</taxon>
        <taxon>Pseudomonadati</taxon>
        <taxon>Pseudomonadota</taxon>
        <taxon>Gammaproteobacteria</taxon>
        <taxon>Pseudomonadales</taxon>
        <taxon>Pseudomonadaceae</taxon>
        <taxon>Pseudomonas</taxon>
    </lineage>
</organism>
<feature type="transmembrane region" description="Helical" evidence="6">
    <location>
        <begin position="7"/>
        <end position="34"/>
    </location>
</feature>
<gene>
    <name evidence="7" type="ORF">NCTC10392_00827</name>
</gene>
<keyword evidence="4 6" id="KW-1133">Transmembrane helix</keyword>
<feature type="transmembrane region" description="Helical" evidence="6">
    <location>
        <begin position="91"/>
        <end position="109"/>
    </location>
</feature>
<dbReference type="GO" id="GO:0005886">
    <property type="term" value="C:plasma membrane"/>
    <property type="evidence" value="ECO:0007669"/>
    <property type="project" value="UniProtKB-SubCell"/>
</dbReference>
<reference evidence="7 8" key="1">
    <citation type="submission" date="2018-06" db="EMBL/GenBank/DDBJ databases">
        <authorList>
            <consortium name="Pathogen Informatics"/>
            <person name="Doyle S."/>
        </authorList>
    </citation>
    <scope>NUCLEOTIDE SEQUENCE [LARGE SCALE GENOMIC DNA]</scope>
    <source>
        <strain evidence="7 8">NCTC10392</strain>
    </source>
</reference>
<keyword evidence="6" id="KW-1003">Cell membrane</keyword>
<dbReference type="Proteomes" id="UP000255125">
    <property type="component" value="Unassembled WGS sequence"/>
</dbReference>
<comment type="subcellular location">
    <subcellularLocation>
        <location evidence="6">Cell membrane</location>
        <topology evidence="6">Multi-pass membrane protein</topology>
    </subcellularLocation>
    <subcellularLocation>
        <location evidence="1">Membrane</location>
        <topology evidence="1">Multi-pass membrane protein</topology>
    </subcellularLocation>
</comment>
<dbReference type="OrthoDB" id="7031033at2"/>
<feature type="transmembrane region" description="Helical" evidence="6">
    <location>
        <begin position="185"/>
        <end position="209"/>
    </location>
</feature>
<dbReference type="Pfam" id="PF01925">
    <property type="entry name" value="TauE"/>
    <property type="match status" value="1"/>
</dbReference>
<feature type="transmembrane region" description="Helical" evidence="6">
    <location>
        <begin position="242"/>
        <end position="261"/>
    </location>
</feature>
<feature type="transmembrane region" description="Helical" evidence="6">
    <location>
        <begin position="216"/>
        <end position="236"/>
    </location>
</feature>
<dbReference type="InterPro" id="IPR002781">
    <property type="entry name" value="TM_pro_TauE-like"/>
</dbReference>
<sequence length="271" mass="27458">MLLESLYGLGVGLALGMTGGGGVLAVPALVLGLGYSLPEAAPVALVAVGVSAFLGGLDGLRRGLVRYKAALLMALGGALCAPLGLRLAAVLPVAALMLLFCAVLLLIAGRMASQALSRPAQEAVPEALRRNCMLNAETGRFRWNSRCFFSLSALGGLSGLFSGLLGVGGGFLIVPGVRQFSNLGMHGIVATSLLVIALISATTVAGFLWSGGSLSAAAWVFIAGSGCGMLGGRLLAPRVPARYLQLGFALLAGLAALMLLGKTLMSLFPLH</sequence>
<dbReference type="InterPro" id="IPR051598">
    <property type="entry name" value="TSUP/Inactive_protease-like"/>
</dbReference>
<feature type="transmembrane region" description="Helical" evidence="6">
    <location>
        <begin position="69"/>
        <end position="85"/>
    </location>
</feature>
<evidence type="ECO:0000313" key="7">
    <source>
        <dbReference type="EMBL" id="SUD28437.1"/>
    </source>
</evidence>
<evidence type="ECO:0000256" key="2">
    <source>
        <dbReference type="ARBA" id="ARBA00009142"/>
    </source>
</evidence>
<dbReference type="PANTHER" id="PTHR43701">
    <property type="entry name" value="MEMBRANE TRANSPORTER PROTEIN MJ0441-RELATED"/>
    <property type="match status" value="1"/>
</dbReference>
<name>A0A379I775_PSEFL</name>
<dbReference type="AlphaFoldDB" id="A0A379I775"/>
<evidence type="ECO:0000256" key="5">
    <source>
        <dbReference type="ARBA" id="ARBA00023136"/>
    </source>
</evidence>
<evidence type="ECO:0000256" key="4">
    <source>
        <dbReference type="ARBA" id="ARBA00022989"/>
    </source>
</evidence>
<evidence type="ECO:0000256" key="3">
    <source>
        <dbReference type="ARBA" id="ARBA00022692"/>
    </source>
</evidence>
<dbReference type="PANTHER" id="PTHR43701:SF2">
    <property type="entry name" value="MEMBRANE TRANSPORTER PROTEIN YJNA-RELATED"/>
    <property type="match status" value="1"/>
</dbReference>
<proteinExistence type="inferred from homology"/>
<feature type="transmembrane region" description="Helical" evidence="6">
    <location>
        <begin position="148"/>
        <end position="173"/>
    </location>
</feature>
<protein>
    <recommendedName>
        <fullName evidence="6">Probable membrane transporter protein</fullName>
    </recommendedName>
</protein>
<keyword evidence="3 6" id="KW-0812">Transmembrane</keyword>
<keyword evidence="5 6" id="KW-0472">Membrane</keyword>
<evidence type="ECO:0000313" key="8">
    <source>
        <dbReference type="Proteomes" id="UP000255125"/>
    </source>
</evidence>